<reference evidence="6 7" key="1">
    <citation type="journal article" date="2018" name="Front. Plant Sci.">
        <title>Red Clover (Trifolium pratense) and Zigzag Clover (T. medium) - A Picture of Genomic Similarities and Differences.</title>
        <authorList>
            <person name="Dluhosova J."/>
            <person name="Istvanek J."/>
            <person name="Nedelnik J."/>
            <person name="Repkova J."/>
        </authorList>
    </citation>
    <scope>NUCLEOTIDE SEQUENCE [LARGE SCALE GENOMIC DNA]</scope>
    <source>
        <strain evidence="7">cv. 10/8</strain>
        <tissue evidence="6">Leaf</tissue>
    </source>
</reference>
<comment type="caution">
    <text evidence="6">The sequence shown here is derived from an EMBL/GenBank/DDBJ whole genome shotgun (WGS) entry which is preliminary data.</text>
</comment>
<accession>A0A392VQP1</accession>
<feature type="non-terminal residue" evidence="6">
    <location>
        <position position="56"/>
    </location>
</feature>
<dbReference type="Proteomes" id="UP000265520">
    <property type="component" value="Unassembled WGS sequence"/>
</dbReference>
<evidence type="ECO:0000256" key="5">
    <source>
        <dbReference type="ARBA" id="ARBA00023136"/>
    </source>
</evidence>
<protein>
    <submittedName>
        <fullName evidence="6">Putative peptide transporter</fullName>
    </submittedName>
</protein>
<sequence length="56" mass="6163">MSALWLVPEFVLLGFGEAFTPVGLVEYFYTYFPKSMSSFAMAIFTLELAASDVVAS</sequence>
<keyword evidence="7" id="KW-1185">Reference proteome</keyword>
<comment type="subcellular location">
    <subcellularLocation>
        <location evidence="1">Membrane</location>
        <topology evidence="1">Multi-pass membrane protein</topology>
    </subcellularLocation>
</comment>
<dbReference type="GO" id="GO:0022857">
    <property type="term" value="F:transmembrane transporter activity"/>
    <property type="evidence" value="ECO:0007669"/>
    <property type="project" value="InterPro"/>
</dbReference>
<comment type="similarity">
    <text evidence="2">Belongs to the major facilitator superfamily. Proton-dependent oligopeptide transporter (POT/PTR) (TC 2.A.17) family.</text>
</comment>
<evidence type="ECO:0000256" key="4">
    <source>
        <dbReference type="ARBA" id="ARBA00022989"/>
    </source>
</evidence>
<evidence type="ECO:0000313" key="6">
    <source>
        <dbReference type="EMBL" id="MCI90207.1"/>
    </source>
</evidence>
<dbReference type="GO" id="GO:0016020">
    <property type="term" value="C:membrane"/>
    <property type="evidence" value="ECO:0007669"/>
    <property type="project" value="UniProtKB-SubCell"/>
</dbReference>
<dbReference type="EMBL" id="LXQA011237952">
    <property type="protein sequence ID" value="MCI90207.1"/>
    <property type="molecule type" value="Genomic_DNA"/>
</dbReference>
<organism evidence="6 7">
    <name type="scientific">Trifolium medium</name>
    <dbReference type="NCBI Taxonomy" id="97028"/>
    <lineage>
        <taxon>Eukaryota</taxon>
        <taxon>Viridiplantae</taxon>
        <taxon>Streptophyta</taxon>
        <taxon>Embryophyta</taxon>
        <taxon>Tracheophyta</taxon>
        <taxon>Spermatophyta</taxon>
        <taxon>Magnoliopsida</taxon>
        <taxon>eudicotyledons</taxon>
        <taxon>Gunneridae</taxon>
        <taxon>Pentapetalae</taxon>
        <taxon>rosids</taxon>
        <taxon>fabids</taxon>
        <taxon>Fabales</taxon>
        <taxon>Fabaceae</taxon>
        <taxon>Papilionoideae</taxon>
        <taxon>50 kb inversion clade</taxon>
        <taxon>NPAAA clade</taxon>
        <taxon>Hologalegina</taxon>
        <taxon>IRL clade</taxon>
        <taxon>Trifolieae</taxon>
        <taxon>Trifolium</taxon>
    </lineage>
</organism>
<proteinExistence type="inferred from homology"/>
<dbReference type="Pfam" id="PF00854">
    <property type="entry name" value="PTR2"/>
    <property type="match status" value="1"/>
</dbReference>
<evidence type="ECO:0000256" key="3">
    <source>
        <dbReference type="ARBA" id="ARBA00022692"/>
    </source>
</evidence>
<evidence type="ECO:0000313" key="7">
    <source>
        <dbReference type="Proteomes" id="UP000265520"/>
    </source>
</evidence>
<evidence type="ECO:0000256" key="2">
    <source>
        <dbReference type="ARBA" id="ARBA00005982"/>
    </source>
</evidence>
<keyword evidence="4" id="KW-1133">Transmembrane helix</keyword>
<dbReference type="AlphaFoldDB" id="A0A392VQP1"/>
<name>A0A392VQP1_9FABA</name>
<dbReference type="InterPro" id="IPR036259">
    <property type="entry name" value="MFS_trans_sf"/>
</dbReference>
<dbReference type="Gene3D" id="1.20.1250.20">
    <property type="entry name" value="MFS general substrate transporter like domains"/>
    <property type="match status" value="1"/>
</dbReference>
<keyword evidence="3" id="KW-0812">Transmembrane</keyword>
<dbReference type="InterPro" id="IPR000109">
    <property type="entry name" value="POT_fam"/>
</dbReference>
<dbReference type="PANTHER" id="PTHR11654">
    <property type="entry name" value="OLIGOPEPTIDE TRANSPORTER-RELATED"/>
    <property type="match status" value="1"/>
</dbReference>
<evidence type="ECO:0000256" key="1">
    <source>
        <dbReference type="ARBA" id="ARBA00004141"/>
    </source>
</evidence>
<keyword evidence="5" id="KW-0472">Membrane</keyword>